<name>A0ACC3BE66_9EURO</name>
<evidence type="ECO:0000313" key="1">
    <source>
        <dbReference type="EMBL" id="KAK1148709.1"/>
    </source>
</evidence>
<proteinExistence type="predicted"/>
<accession>A0ACC3BE66</accession>
<evidence type="ECO:0000313" key="2">
    <source>
        <dbReference type="Proteomes" id="UP001177260"/>
    </source>
</evidence>
<reference evidence="1 2" key="1">
    <citation type="journal article" date="2023" name="ACS Omega">
        <title>Identification of the Neoaspergillic Acid Biosynthesis Gene Cluster by Establishing an In Vitro CRISPR-Ribonucleoprotein Genetic System in Aspergillus melleus.</title>
        <authorList>
            <person name="Yuan B."/>
            <person name="Grau M.F."/>
            <person name="Murata R.M."/>
            <person name="Torok T."/>
            <person name="Venkateswaran K."/>
            <person name="Stajich J.E."/>
            <person name="Wang C.C.C."/>
        </authorList>
    </citation>
    <scope>NUCLEOTIDE SEQUENCE [LARGE SCALE GENOMIC DNA]</scope>
    <source>
        <strain evidence="1 2">IMV 1140</strain>
    </source>
</reference>
<dbReference type="EMBL" id="JAOPJF010000006">
    <property type="protein sequence ID" value="KAK1148709.1"/>
    <property type="molecule type" value="Genomic_DNA"/>
</dbReference>
<comment type="caution">
    <text evidence="1">The sequence shown here is derived from an EMBL/GenBank/DDBJ whole genome shotgun (WGS) entry which is preliminary data.</text>
</comment>
<sequence length="548" mass="60704">MLIFYSSLTVSVLALVPQLASSANISSTVEWSHGLPLLKLPYGTWRAHKYNVEADVYVFRNVRYAAPPLGELRWSKPAPPKFVSGVQDGSYGHNCIPAQIPDQFFMPGVENLTKNSAEDCLFLDVYIPGKVFTQRQELVPVVVWIHGGAYVSGSKDQAIGEGYYDGTGLIQQADDNLIVVTINYRLGAFGFLAGEPLLSQGVFNAGLHDQRAALAWVQAYIQLLGGDPDNVSAWGQSGGGGSLMYHLIAEGGNIDPLFRRAILQSPSFGVNANHEVIYKRFRDFAAAAKCPTEGEDSLRCLRLANTTILTSANEDVYLGESSPVPDGEYIRYPALFEYAKGNTWKNIESVIVSHVIDEASLGLPDPIPKDQVEAFVSNNLPANATEQTKRIASLYESLYANSTEKEMLWALYNDLLYTCNIRAVLKTFPSSAWAFQFSFLDGVVNGKHGSDMPATWYNKNLQNRAEPLFGDFQRYVTNHARTGNPNTPRSKNHELAYWPEVRGLEEDVVGNVLNMSNWRFGVIHDGQMRRSFCDAWTVALVEAVESDY</sequence>
<protein>
    <submittedName>
        <fullName evidence="1">Uncharacterized protein</fullName>
    </submittedName>
</protein>
<dbReference type="Proteomes" id="UP001177260">
    <property type="component" value="Unassembled WGS sequence"/>
</dbReference>
<gene>
    <name evidence="1" type="ORF">N8T08_008594</name>
</gene>
<organism evidence="1 2">
    <name type="scientific">Aspergillus melleus</name>
    <dbReference type="NCBI Taxonomy" id="138277"/>
    <lineage>
        <taxon>Eukaryota</taxon>
        <taxon>Fungi</taxon>
        <taxon>Dikarya</taxon>
        <taxon>Ascomycota</taxon>
        <taxon>Pezizomycotina</taxon>
        <taxon>Eurotiomycetes</taxon>
        <taxon>Eurotiomycetidae</taxon>
        <taxon>Eurotiales</taxon>
        <taxon>Aspergillaceae</taxon>
        <taxon>Aspergillus</taxon>
        <taxon>Aspergillus subgen. Circumdati</taxon>
    </lineage>
</organism>
<keyword evidence="2" id="KW-1185">Reference proteome</keyword>